<dbReference type="EMBL" id="AOIM01000020">
    <property type="protein sequence ID" value="ELY92387.1"/>
    <property type="molecule type" value="Genomic_DNA"/>
</dbReference>
<organism evidence="2 3">
    <name type="scientific">Natrialba hulunbeirensis JCM 10989</name>
    <dbReference type="NCBI Taxonomy" id="1227493"/>
    <lineage>
        <taxon>Archaea</taxon>
        <taxon>Methanobacteriati</taxon>
        <taxon>Methanobacteriota</taxon>
        <taxon>Stenosarchaea group</taxon>
        <taxon>Halobacteria</taxon>
        <taxon>Halobacteriales</taxon>
        <taxon>Natrialbaceae</taxon>
        <taxon>Natrialba</taxon>
    </lineage>
</organism>
<protein>
    <submittedName>
        <fullName evidence="2">Uncharacterized protein</fullName>
    </submittedName>
</protein>
<gene>
    <name evidence="2" type="ORF">C483_08028</name>
</gene>
<feature type="transmembrane region" description="Helical" evidence="1">
    <location>
        <begin position="41"/>
        <end position="64"/>
    </location>
</feature>
<proteinExistence type="predicted"/>
<reference evidence="2 3" key="1">
    <citation type="journal article" date="2014" name="PLoS Genet.">
        <title>Phylogenetically driven sequencing of extremely halophilic archaea reveals strategies for static and dynamic osmo-response.</title>
        <authorList>
            <person name="Becker E.A."/>
            <person name="Seitzer P.M."/>
            <person name="Tritt A."/>
            <person name="Larsen D."/>
            <person name="Krusor M."/>
            <person name="Yao A.I."/>
            <person name="Wu D."/>
            <person name="Madern D."/>
            <person name="Eisen J.A."/>
            <person name="Darling A.E."/>
            <person name="Facciotti M.T."/>
        </authorList>
    </citation>
    <scope>NUCLEOTIDE SEQUENCE [LARGE SCALE GENOMIC DNA]</scope>
    <source>
        <strain evidence="2 3">JCM 10989</strain>
    </source>
</reference>
<dbReference type="RefSeq" id="WP_006652822.1">
    <property type="nucleotide sequence ID" value="NZ_AOIM01000020.1"/>
</dbReference>
<name>M0A3E2_9EURY</name>
<comment type="caution">
    <text evidence="2">The sequence shown here is derived from an EMBL/GenBank/DDBJ whole genome shotgun (WGS) entry which is preliminary data.</text>
</comment>
<keyword evidence="1" id="KW-0812">Transmembrane</keyword>
<accession>M0A3E2</accession>
<dbReference type="STRING" id="1227493.C483_08028"/>
<dbReference type="PATRIC" id="fig|1227493.4.peg.1592"/>
<keyword evidence="3" id="KW-1185">Reference proteome</keyword>
<evidence type="ECO:0000313" key="3">
    <source>
        <dbReference type="Proteomes" id="UP000011519"/>
    </source>
</evidence>
<sequence>MDSDSASTRSLLGLAGVASLCCLGTSTAALAGGTAGGLGLAAGFGQLAATGITLAVVGLVLRFATTCSPVRSCRDE</sequence>
<evidence type="ECO:0000256" key="1">
    <source>
        <dbReference type="SAM" id="Phobius"/>
    </source>
</evidence>
<dbReference type="AlphaFoldDB" id="M0A3E2"/>
<evidence type="ECO:0000313" key="2">
    <source>
        <dbReference type="EMBL" id="ELY92387.1"/>
    </source>
</evidence>
<keyword evidence="1" id="KW-1133">Transmembrane helix</keyword>
<dbReference type="Proteomes" id="UP000011519">
    <property type="component" value="Unassembled WGS sequence"/>
</dbReference>
<keyword evidence="1" id="KW-0472">Membrane</keyword>